<dbReference type="RefSeq" id="WP_042213492.1">
    <property type="nucleotide sequence ID" value="NZ_CP009285.1"/>
</dbReference>
<protein>
    <submittedName>
        <fullName evidence="2">NmrA family transcriptional regulator</fullName>
    </submittedName>
</protein>
<dbReference type="InterPro" id="IPR052718">
    <property type="entry name" value="NmrA-type_oxidoreductase"/>
</dbReference>
<organism evidence="2 3">
    <name type="scientific">Paenibacillus borealis</name>
    <dbReference type="NCBI Taxonomy" id="160799"/>
    <lineage>
        <taxon>Bacteria</taxon>
        <taxon>Bacillati</taxon>
        <taxon>Bacillota</taxon>
        <taxon>Bacilli</taxon>
        <taxon>Bacillales</taxon>
        <taxon>Paenibacillaceae</taxon>
        <taxon>Paenibacillus</taxon>
    </lineage>
</organism>
<dbReference type="SUPFAM" id="SSF51735">
    <property type="entry name" value="NAD(P)-binding Rossmann-fold domains"/>
    <property type="match status" value="1"/>
</dbReference>
<evidence type="ECO:0000313" key="2">
    <source>
        <dbReference type="EMBL" id="AIQ58506.1"/>
    </source>
</evidence>
<reference evidence="2" key="1">
    <citation type="submission" date="2014-08" db="EMBL/GenBank/DDBJ databases">
        <title>Comparative genomics of the Paenibacillus odorifer group.</title>
        <authorList>
            <person name="den Bakker H.C."/>
            <person name="Tsai Y.-C.Y.-C."/>
            <person name="Martin N."/>
            <person name="Korlach J."/>
            <person name="Wiedmann M."/>
        </authorList>
    </citation>
    <scope>NUCLEOTIDE SEQUENCE [LARGE SCALE GENOMIC DNA]</scope>
    <source>
        <strain evidence="2">DSM 13188</strain>
    </source>
</reference>
<dbReference type="PANTHER" id="PTHR47129">
    <property type="entry name" value="QUINONE OXIDOREDUCTASE 2"/>
    <property type="match status" value="1"/>
</dbReference>
<feature type="domain" description="NAD(P)-binding" evidence="1">
    <location>
        <begin position="7"/>
        <end position="188"/>
    </location>
</feature>
<name>A0A089LAJ6_PAEBO</name>
<dbReference type="InterPro" id="IPR036291">
    <property type="entry name" value="NAD(P)-bd_dom_sf"/>
</dbReference>
<dbReference type="Gene3D" id="3.90.25.10">
    <property type="entry name" value="UDP-galactose 4-epimerase, domain 1"/>
    <property type="match status" value="1"/>
</dbReference>
<evidence type="ECO:0000259" key="1">
    <source>
        <dbReference type="Pfam" id="PF13460"/>
    </source>
</evidence>
<dbReference type="HOGENOM" id="CLU_007383_10_4_9"/>
<evidence type="ECO:0000313" key="3">
    <source>
        <dbReference type="Proteomes" id="UP000029518"/>
    </source>
</evidence>
<dbReference type="KEGG" id="pbd:PBOR_17350"/>
<sequence length="278" mass="30439">MKIMITGAAGQLGSLIIENLRSRIPAEQIVAGVRKLEQAAHLREQGIEVRYADYDVPESLDEAFCGISRLLLISSSHTDDSVRLTQHKQVIDAAKRSGVGHILYTGFAFPRQSIDQNKPANVHTLTEQAIIESGLEYTFLRNALYIDFVGVLGLKEALTCGELVTAPGDWKFNSVNRCDLALATAAVLAEGKSGHQIYELTTPQTWDFADLAEVLTEVAGKPIVHRQDAAVQHWIYAFISKLDTSSTSGDLERLMGRPVTPLRESIMPFLPVGGEPAK</sequence>
<dbReference type="OrthoDB" id="152510at2"/>
<proteinExistence type="predicted"/>
<dbReference type="Pfam" id="PF13460">
    <property type="entry name" value="NAD_binding_10"/>
    <property type="match status" value="1"/>
</dbReference>
<dbReference type="Proteomes" id="UP000029518">
    <property type="component" value="Chromosome"/>
</dbReference>
<dbReference type="EMBL" id="CP009285">
    <property type="protein sequence ID" value="AIQ58506.1"/>
    <property type="molecule type" value="Genomic_DNA"/>
</dbReference>
<dbReference type="InterPro" id="IPR016040">
    <property type="entry name" value="NAD(P)-bd_dom"/>
</dbReference>
<dbReference type="PANTHER" id="PTHR47129:SF1">
    <property type="entry name" value="NMRA-LIKE DOMAIN-CONTAINING PROTEIN"/>
    <property type="match status" value="1"/>
</dbReference>
<gene>
    <name evidence="2" type="ORF">PBOR_17350</name>
</gene>
<accession>A0A089LAJ6</accession>
<dbReference type="Gene3D" id="3.40.50.720">
    <property type="entry name" value="NAD(P)-binding Rossmann-like Domain"/>
    <property type="match status" value="1"/>
</dbReference>
<dbReference type="AlphaFoldDB" id="A0A089LAJ6"/>
<keyword evidence="3" id="KW-1185">Reference proteome</keyword>